<dbReference type="AlphaFoldDB" id="A0A6C2YNL9"/>
<dbReference type="InParanoid" id="A0A6C2YNL9"/>
<keyword evidence="3" id="KW-0812">Transmembrane</keyword>
<organism evidence="4">
    <name type="scientific">Tuwongella immobilis</name>
    <dbReference type="NCBI Taxonomy" id="692036"/>
    <lineage>
        <taxon>Bacteria</taxon>
        <taxon>Pseudomonadati</taxon>
        <taxon>Planctomycetota</taxon>
        <taxon>Planctomycetia</taxon>
        <taxon>Gemmatales</taxon>
        <taxon>Gemmataceae</taxon>
        <taxon>Tuwongella</taxon>
    </lineage>
</organism>
<protein>
    <submittedName>
        <fullName evidence="4">Uncharacterized protein</fullName>
    </submittedName>
</protein>
<feature type="region of interest" description="Disordered" evidence="2">
    <location>
        <begin position="516"/>
        <end position="535"/>
    </location>
</feature>
<gene>
    <name evidence="4" type="ORF">GMBLW1_07420</name>
</gene>
<keyword evidence="3" id="KW-1133">Transmembrane helix</keyword>
<proteinExistence type="predicted"/>
<evidence type="ECO:0000313" key="5">
    <source>
        <dbReference type="Proteomes" id="UP000464378"/>
    </source>
</evidence>
<reference evidence="4" key="1">
    <citation type="submission" date="2019-04" db="EMBL/GenBank/DDBJ databases">
        <authorList>
            <consortium name="Science for Life Laboratories"/>
        </authorList>
    </citation>
    <scope>NUCLEOTIDE SEQUENCE</scope>
    <source>
        <strain evidence="4">MBLW1</strain>
    </source>
</reference>
<feature type="transmembrane region" description="Helical" evidence="3">
    <location>
        <begin position="12"/>
        <end position="35"/>
    </location>
</feature>
<keyword evidence="5" id="KW-1185">Reference proteome</keyword>
<dbReference type="RefSeq" id="WP_162658309.1">
    <property type="nucleotide sequence ID" value="NZ_LR593887.1"/>
</dbReference>
<feature type="coiled-coil region" evidence="1">
    <location>
        <begin position="175"/>
        <end position="259"/>
    </location>
</feature>
<evidence type="ECO:0000256" key="2">
    <source>
        <dbReference type="SAM" id="MobiDB-lite"/>
    </source>
</evidence>
<keyword evidence="1" id="KW-0175">Coiled coil</keyword>
<dbReference type="Proteomes" id="UP000464378">
    <property type="component" value="Chromosome"/>
</dbReference>
<evidence type="ECO:0000256" key="3">
    <source>
        <dbReference type="SAM" id="Phobius"/>
    </source>
</evidence>
<name>A0A6C2YNL9_9BACT</name>
<dbReference type="EMBL" id="LR593887">
    <property type="protein sequence ID" value="VTS03742.1"/>
    <property type="molecule type" value="Genomic_DNA"/>
</dbReference>
<sequence length="535" mass="59331">MAKKQSGETKIGMLLTLIFFILATIISGTLAYFGYSEQETLIAKEKKANEEKLAKNSLLEKERVRKILLRIAMGIENKSDQDDFAGMVSQHPDAVQEEYQNILAGLKTLSDSKDFEWRLIGNEPAPRPTKSMVDLVSSFKEEAEKQKKSATDTTAEKSALVAKLDTATSEMAKAKQGYETQVKSLSDQINKAKGDVTEAAMTAFKQVNDLGTERDQIKLEMNKSNRNSAEEQRKLQEQIADMKKKIDTLEAKRERTYVDQNKPKGVIERREEGNVYINLGTADYLRAGTRFSIFASDNNGELASTYRGQVVIDLFSRDVKVAPLDPATERLLTKSGRLDVPDELRGAIEVISLIGPHQALARIIYERDPIRNPIRPSDKLYNPIWTAGGGRERIVVAGLIDLDGDANDDTAQFIRELTRVGVQVQGYLDPKTRKLIGSPIAYETDYLVLGEPLVVPSSNPNDPRREAVVEYTSEMQRLEADAKAKGVEVIRAKRFMALVGYQIPQRPPGLRLNTGSYLGGSVVEKGAPPPPGDGN</sequence>
<evidence type="ECO:0000313" key="4">
    <source>
        <dbReference type="EMBL" id="VIP03218.1"/>
    </source>
</evidence>
<keyword evidence="3" id="KW-0472">Membrane</keyword>
<accession>A0A6C2YNL9</accession>
<dbReference type="KEGG" id="tim:GMBLW1_07420"/>
<evidence type="ECO:0000256" key="1">
    <source>
        <dbReference type="SAM" id="Coils"/>
    </source>
</evidence>
<dbReference type="EMBL" id="LR586016">
    <property type="protein sequence ID" value="VIP03218.1"/>
    <property type="molecule type" value="Genomic_DNA"/>
</dbReference>